<evidence type="ECO:0000313" key="5">
    <source>
        <dbReference type="EMBL" id="KAB1657348.1"/>
    </source>
</evidence>
<evidence type="ECO:0000256" key="2">
    <source>
        <dbReference type="SAM" id="SignalP"/>
    </source>
</evidence>
<keyword evidence="2" id="KW-0732">Signal</keyword>
<name>A0A7J5BV23_9MICO</name>
<dbReference type="InterPro" id="IPR011438">
    <property type="entry name" value="DUF1541"/>
</dbReference>
<evidence type="ECO:0000259" key="3">
    <source>
        <dbReference type="Pfam" id="PF07563"/>
    </source>
</evidence>
<sequence>MTKLRLATVVLLLGGALALTGCADTPEVPVGSSPAQDGHDGHGGHGDMDHPMDGGPVPDGMVAATDPTYPVGTEVILTADHMAGMNGATATIVGAYDTYTYAVDYTGADGEAVVDHKWVVQEEIENAGDERLPDGSQVVLLADHMDGMAGATATIVSSTDETVYVVDYEADGMTMTNHKWVVESEIRPAG</sequence>
<feature type="signal peptide" evidence="2">
    <location>
        <begin position="1"/>
        <end position="23"/>
    </location>
</feature>
<comment type="caution">
    <text evidence="5">The sequence shown here is derived from an EMBL/GenBank/DDBJ whole genome shotgun (WGS) entry which is preliminary data.</text>
</comment>
<accession>A0A7J5BV23</accession>
<keyword evidence="6" id="KW-1185">Reference proteome</keyword>
<proteinExistence type="predicted"/>
<dbReference type="AlphaFoldDB" id="A0A7J5BV23"/>
<dbReference type="EMBL" id="WBJZ01000009">
    <property type="protein sequence ID" value="KAB1657348.1"/>
    <property type="molecule type" value="Genomic_DNA"/>
</dbReference>
<feature type="compositionally biased region" description="Basic and acidic residues" evidence="1">
    <location>
        <begin position="37"/>
        <end position="52"/>
    </location>
</feature>
<organism evidence="5 6">
    <name type="scientific">Pseudoclavibacter chungangensis</name>
    <dbReference type="NCBI Taxonomy" id="587635"/>
    <lineage>
        <taxon>Bacteria</taxon>
        <taxon>Bacillati</taxon>
        <taxon>Actinomycetota</taxon>
        <taxon>Actinomycetes</taxon>
        <taxon>Micrococcales</taxon>
        <taxon>Microbacteriaceae</taxon>
        <taxon>Pseudoclavibacter</taxon>
    </lineage>
</organism>
<reference evidence="5 6" key="1">
    <citation type="submission" date="2019-09" db="EMBL/GenBank/DDBJ databases">
        <title>Phylogeny of genus Pseudoclavibacter and closely related genus.</title>
        <authorList>
            <person name="Li Y."/>
        </authorList>
    </citation>
    <scope>NUCLEOTIDE SEQUENCE [LARGE SCALE GENOMIC DNA]</scope>
    <source>
        <strain evidence="5 6">DSM 23821</strain>
    </source>
</reference>
<evidence type="ECO:0000313" key="4">
    <source>
        <dbReference type="EMBL" id="KAB1653452.1"/>
    </source>
</evidence>
<evidence type="ECO:0000313" key="6">
    <source>
        <dbReference type="Proteomes" id="UP000467240"/>
    </source>
</evidence>
<dbReference type="OrthoDB" id="1701949at2"/>
<feature type="domain" description="DUF1541" evidence="3">
    <location>
        <begin position="71"/>
        <end position="121"/>
    </location>
</feature>
<dbReference type="Pfam" id="PF07563">
    <property type="entry name" value="DUF1541"/>
    <property type="match status" value="2"/>
</dbReference>
<feature type="chain" id="PRO_5036204880" evidence="2">
    <location>
        <begin position="24"/>
        <end position="190"/>
    </location>
</feature>
<evidence type="ECO:0000256" key="1">
    <source>
        <dbReference type="SAM" id="MobiDB-lite"/>
    </source>
</evidence>
<dbReference type="PROSITE" id="PS51257">
    <property type="entry name" value="PROKAR_LIPOPROTEIN"/>
    <property type="match status" value="1"/>
</dbReference>
<gene>
    <name evidence="5" type="ORF">F8O01_08135</name>
    <name evidence="4" type="ORF">F8O01_15210</name>
</gene>
<dbReference type="Proteomes" id="UP000467240">
    <property type="component" value="Unassembled WGS sequence"/>
</dbReference>
<protein>
    <submittedName>
        <fullName evidence="5">YdhK family protein</fullName>
    </submittedName>
</protein>
<feature type="domain" description="DUF1541" evidence="3">
    <location>
        <begin position="134"/>
        <end position="183"/>
    </location>
</feature>
<dbReference type="EMBL" id="WBJZ01000023">
    <property type="protein sequence ID" value="KAB1653452.1"/>
    <property type="molecule type" value="Genomic_DNA"/>
</dbReference>
<dbReference type="Gene3D" id="2.30.30.1210">
    <property type="entry name" value="Domain of unknown function DUF1541"/>
    <property type="match status" value="1"/>
</dbReference>
<feature type="region of interest" description="Disordered" evidence="1">
    <location>
        <begin position="27"/>
        <end position="60"/>
    </location>
</feature>